<organism evidence="1 2">
    <name type="scientific">Sphaerulina musiva (strain SO2202)</name>
    <name type="common">Poplar stem canker fungus</name>
    <name type="synonym">Septoria musiva</name>
    <dbReference type="NCBI Taxonomy" id="692275"/>
    <lineage>
        <taxon>Eukaryota</taxon>
        <taxon>Fungi</taxon>
        <taxon>Dikarya</taxon>
        <taxon>Ascomycota</taxon>
        <taxon>Pezizomycotina</taxon>
        <taxon>Dothideomycetes</taxon>
        <taxon>Dothideomycetidae</taxon>
        <taxon>Mycosphaerellales</taxon>
        <taxon>Mycosphaerellaceae</taxon>
        <taxon>Sphaerulina</taxon>
    </lineage>
</organism>
<reference evidence="1 2" key="1">
    <citation type="journal article" date="2012" name="PLoS Pathog.">
        <title>Diverse lifestyles and strategies of plant pathogenesis encoded in the genomes of eighteen Dothideomycetes fungi.</title>
        <authorList>
            <person name="Ohm R.A."/>
            <person name="Feau N."/>
            <person name="Henrissat B."/>
            <person name="Schoch C.L."/>
            <person name="Horwitz B.A."/>
            <person name="Barry K.W."/>
            <person name="Condon B.J."/>
            <person name="Copeland A.C."/>
            <person name="Dhillon B."/>
            <person name="Glaser F."/>
            <person name="Hesse C.N."/>
            <person name="Kosti I."/>
            <person name="LaButti K."/>
            <person name="Lindquist E.A."/>
            <person name="Lucas S."/>
            <person name="Salamov A.A."/>
            <person name="Bradshaw R.E."/>
            <person name="Ciuffetti L."/>
            <person name="Hamelin R.C."/>
            <person name="Kema G.H.J."/>
            <person name="Lawrence C."/>
            <person name="Scott J.A."/>
            <person name="Spatafora J.W."/>
            <person name="Turgeon B.G."/>
            <person name="de Wit P.J.G.M."/>
            <person name="Zhong S."/>
            <person name="Goodwin S.B."/>
            <person name="Grigoriev I.V."/>
        </authorList>
    </citation>
    <scope>NUCLEOTIDE SEQUENCE [LARGE SCALE GENOMIC DNA]</scope>
    <source>
        <strain evidence="1 2">SO2202</strain>
    </source>
</reference>
<dbReference type="EMBL" id="KB456268">
    <property type="protein sequence ID" value="EMF09758.1"/>
    <property type="molecule type" value="Genomic_DNA"/>
</dbReference>
<dbReference type="Proteomes" id="UP000016931">
    <property type="component" value="Unassembled WGS sequence"/>
</dbReference>
<sequence>MGHPFASPVPSAHPATLGMPAVSLTVSDVMLRSETVPMYRTNAWWAYTKYKEYHRINKFTYIPSDAIWK</sequence>
<dbReference type="GeneID" id="27899293"/>
<dbReference type="HOGENOM" id="CLU_2777547_0_0_1"/>
<dbReference type="RefSeq" id="XP_016757879.1">
    <property type="nucleotide sequence ID" value="XM_016902156.1"/>
</dbReference>
<protein>
    <submittedName>
        <fullName evidence="1">Uncharacterized protein</fullName>
    </submittedName>
</protein>
<dbReference type="AlphaFoldDB" id="M3CZT4"/>
<gene>
    <name evidence="1" type="ORF">SEPMUDRAFT_127546</name>
</gene>
<evidence type="ECO:0000313" key="2">
    <source>
        <dbReference type="Proteomes" id="UP000016931"/>
    </source>
</evidence>
<name>M3CZT4_SPHMS</name>
<keyword evidence="2" id="KW-1185">Reference proteome</keyword>
<evidence type="ECO:0000313" key="1">
    <source>
        <dbReference type="EMBL" id="EMF09758.1"/>
    </source>
</evidence>
<proteinExistence type="predicted"/>
<accession>M3CZT4</accession>